<organism evidence="1 2">
    <name type="scientific">Araneus ventricosus</name>
    <name type="common">Orbweaver spider</name>
    <name type="synonym">Epeira ventricosa</name>
    <dbReference type="NCBI Taxonomy" id="182803"/>
    <lineage>
        <taxon>Eukaryota</taxon>
        <taxon>Metazoa</taxon>
        <taxon>Ecdysozoa</taxon>
        <taxon>Arthropoda</taxon>
        <taxon>Chelicerata</taxon>
        <taxon>Arachnida</taxon>
        <taxon>Araneae</taxon>
        <taxon>Araneomorphae</taxon>
        <taxon>Entelegynae</taxon>
        <taxon>Araneoidea</taxon>
        <taxon>Araneidae</taxon>
        <taxon>Araneus</taxon>
    </lineage>
</organism>
<evidence type="ECO:0000313" key="1">
    <source>
        <dbReference type="EMBL" id="GBM13801.1"/>
    </source>
</evidence>
<comment type="caution">
    <text evidence="1">The sequence shown here is derived from an EMBL/GenBank/DDBJ whole genome shotgun (WGS) entry which is preliminary data.</text>
</comment>
<dbReference type="Proteomes" id="UP000499080">
    <property type="component" value="Unassembled WGS sequence"/>
</dbReference>
<dbReference type="AlphaFoldDB" id="A0A4Y2DAV2"/>
<sequence length="149" mass="16730">MDRTPPHVPVPVPMGRRVFHGARMTTSKRKVLDGCNFAYSFIIRIVDVYQITSKSVCGLTTGSRVGLVEVSRVPGSIPPKFRRLRDHLHVTYVWVKEPRWPGGMDSTSISEYQGFEISFQQICSVRVPVRAISAGFVKPRWPGGTDSTR</sequence>
<evidence type="ECO:0000313" key="2">
    <source>
        <dbReference type="Proteomes" id="UP000499080"/>
    </source>
</evidence>
<name>A0A4Y2DAV2_ARAVE</name>
<dbReference type="EMBL" id="BGPR01000334">
    <property type="protein sequence ID" value="GBM13801.1"/>
    <property type="molecule type" value="Genomic_DNA"/>
</dbReference>
<reference evidence="1 2" key="1">
    <citation type="journal article" date="2019" name="Sci. Rep.">
        <title>Orb-weaving spider Araneus ventricosus genome elucidates the spidroin gene catalogue.</title>
        <authorList>
            <person name="Kono N."/>
            <person name="Nakamura H."/>
            <person name="Ohtoshi R."/>
            <person name="Moran D.A.P."/>
            <person name="Shinohara A."/>
            <person name="Yoshida Y."/>
            <person name="Fujiwara M."/>
            <person name="Mori M."/>
            <person name="Tomita M."/>
            <person name="Arakawa K."/>
        </authorList>
    </citation>
    <scope>NUCLEOTIDE SEQUENCE [LARGE SCALE GENOMIC DNA]</scope>
</reference>
<proteinExistence type="predicted"/>
<gene>
    <name evidence="1" type="ORF">AVEN_50146_1</name>
</gene>
<accession>A0A4Y2DAV2</accession>
<keyword evidence="2" id="KW-1185">Reference proteome</keyword>
<protein>
    <submittedName>
        <fullName evidence="1">Uncharacterized protein</fullName>
    </submittedName>
</protein>